<dbReference type="GO" id="GO:0005737">
    <property type="term" value="C:cytoplasm"/>
    <property type="evidence" value="ECO:0007669"/>
    <property type="project" value="UniProtKB-SubCell"/>
</dbReference>
<dbReference type="KEGG" id="hai:109374422"/>
<dbReference type="InterPro" id="IPR033544">
    <property type="entry name" value="NR0B1/2"/>
</dbReference>
<dbReference type="CDD" id="cd07350">
    <property type="entry name" value="NR_LBD_Dax1"/>
    <property type="match status" value="1"/>
</dbReference>
<evidence type="ECO:0000256" key="5">
    <source>
        <dbReference type="ARBA" id="ARBA00022490"/>
    </source>
</evidence>
<keyword evidence="10 17" id="KW-0675">Receptor</keyword>
<evidence type="ECO:0000256" key="1">
    <source>
        <dbReference type="ARBA" id="ARBA00004123"/>
    </source>
</evidence>
<comment type="subunit">
    <text evidence="13">Homodimer. Interacts with NR5A1, NR5A2, NR0B2 and with COPS2. Interacts with ESRRB; represses ESRRB activity at the GATA6 promoter.</text>
</comment>
<evidence type="ECO:0000256" key="4">
    <source>
        <dbReference type="ARBA" id="ARBA00016537"/>
    </source>
</evidence>
<dbReference type="FunFam" id="1.10.565.10:FF:000027">
    <property type="entry name" value="nuclear receptor subfamily 0 group B member 1"/>
    <property type="match status" value="1"/>
</dbReference>
<evidence type="ECO:0000313" key="17">
    <source>
        <dbReference type="RefSeq" id="XP_019484535.1"/>
    </source>
</evidence>
<dbReference type="RefSeq" id="XP_019484535.1">
    <property type="nucleotide sequence ID" value="XM_019628990.1"/>
</dbReference>
<dbReference type="OrthoDB" id="9926883at2759"/>
<dbReference type="GO" id="GO:0030325">
    <property type="term" value="P:adrenal gland development"/>
    <property type="evidence" value="ECO:0007669"/>
    <property type="project" value="TreeGrafter"/>
</dbReference>
<dbReference type="InterPro" id="IPR035500">
    <property type="entry name" value="NHR-like_dom_sf"/>
</dbReference>
<keyword evidence="11" id="KW-0539">Nucleus</keyword>
<keyword evidence="8" id="KW-0805">Transcription regulation</keyword>
<accession>A0A8B7Q7C7</accession>
<dbReference type="GO" id="GO:0005634">
    <property type="term" value="C:nucleus"/>
    <property type="evidence" value="ECO:0007669"/>
    <property type="project" value="UniProtKB-SubCell"/>
</dbReference>
<evidence type="ECO:0000313" key="16">
    <source>
        <dbReference type="Proteomes" id="UP000694851"/>
    </source>
</evidence>
<evidence type="ECO:0000256" key="7">
    <source>
        <dbReference type="ARBA" id="ARBA00022737"/>
    </source>
</evidence>
<evidence type="ECO:0000256" key="8">
    <source>
        <dbReference type="ARBA" id="ARBA00023015"/>
    </source>
</evidence>
<dbReference type="InterPro" id="IPR025900">
    <property type="entry name" value="Nuclear_receptor_repeat"/>
</dbReference>
<evidence type="ECO:0000256" key="13">
    <source>
        <dbReference type="ARBA" id="ARBA00046474"/>
    </source>
</evidence>
<dbReference type="GO" id="GO:0008584">
    <property type="term" value="P:male gonad development"/>
    <property type="evidence" value="ECO:0007669"/>
    <property type="project" value="TreeGrafter"/>
</dbReference>
<evidence type="ECO:0000259" key="15">
    <source>
        <dbReference type="PROSITE" id="PS51843"/>
    </source>
</evidence>
<proteinExistence type="inferred from homology"/>
<gene>
    <name evidence="17" type="primary">NR0B1</name>
</gene>
<dbReference type="PANTHER" id="PTHR24081">
    <property type="entry name" value="NUCLEAR RECEPTOR SUBFAMILY 0 GROUP B"/>
    <property type="match status" value="1"/>
</dbReference>
<dbReference type="PROSITE" id="PS51843">
    <property type="entry name" value="NR_LBD"/>
    <property type="match status" value="1"/>
</dbReference>
<dbReference type="Pfam" id="PF00104">
    <property type="entry name" value="Hormone_recep"/>
    <property type="match status" value="1"/>
</dbReference>
<dbReference type="GO" id="GO:0003676">
    <property type="term" value="F:nucleic acid binding"/>
    <property type="evidence" value="ECO:0007669"/>
    <property type="project" value="UniProtKB-ARBA"/>
</dbReference>
<dbReference type="CTD" id="190"/>
<dbReference type="GO" id="GO:0000122">
    <property type="term" value="P:negative regulation of transcription by RNA polymerase II"/>
    <property type="evidence" value="ECO:0007669"/>
    <property type="project" value="UniProtKB-ARBA"/>
</dbReference>
<evidence type="ECO:0000256" key="2">
    <source>
        <dbReference type="ARBA" id="ARBA00004496"/>
    </source>
</evidence>
<evidence type="ECO:0000256" key="11">
    <source>
        <dbReference type="ARBA" id="ARBA00023242"/>
    </source>
</evidence>
<dbReference type="PANTHER" id="PTHR24081:SF1">
    <property type="entry name" value="NUCLEAR RECEPTOR SUBFAMILY 0 GROUP B MEMBER 1"/>
    <property type="match status" value="1"/>
</dbReference>
<dbReference type="SMART" id="SM00430">
    <property type="entry name" value="HOLI"/>
    <property type="match status" value="1"/>
</dbReference>
<comment type="function">
    <text evidence="14">Nuclear receptor that lacks a DNA-binding domain and acts as a corepressor that inhibits the transcriptional activity of other nuclear receptors through heterodimeric interactions. Component of a cascade required for the development of the hypothalamic-pituitary-adrenal-gonadal axis. May also have a role in the development of the embryo and in the maintenance of embryonic stem cell pluripotency.</text>
</comment>
<keyword evidence="6" id="KW-0678">Repressor</keyword>
<comment type="subcellular location">
    <subcellularLocation>
        <location evidence="2">Cytoplasm</location>
    </subcellularLocation>
    <subcellularLocation>
        <location evidence="1">Nucleus</location>
    </subcellularLocation>
</comment>
<dbReference type="Pfam" id="PF14046">
    <property type="entry name" value="NR_Repeat"/>
    <property type="match status" value="4"/>
</dbReference>
<sequence>MAGEDHQSQGSILYNILMSAKQTHAAPEAVEAPKARLGGACWGCSCGAEPPVGREGLPGGRAVALLYRCCCCGEEHPRQGSILYNILTNAKQMQEAPKAPEAPEARMGGECWGCYCGAEPPVGREGLPDGRAMALLYRCCFCGEDHPRQGSILYSLLTSAKQTHVALKAPEARPGGGWRDRSYCAQRLGGREELRGKRAVALLYRCCLCGEDHPRQGSILYNVPTSAKQTHATPEVQPGATWWNPLCGAQRLVALKNPQVVCEAASAGLLKTLRFVKYLACFQVLPLDQQLVLVRSCWASLLMLELAQDRLNFETVETWEPSLLQRILTTRRRETAVDEPPPLHTLPPHLAPPIEGRHLPWATEVQAIKGFLIKCWSLGISTKEYAYLKGTVLFNPDLPGLQCVKYIQGLQRGTQQILREHIRTTYRMHQARITELNGILFLLRFINANVIVELFFRPIIGTVSMDDMMLEMLCEKL</sequence>
<dbReference type="SUPFAM" id="SSF48508">
    <property type="entry name" value="Nuclear receptor ligand-binding domain"/>
    <property type="match status" value="1"/>
</dbReference>
<evidence type="ECO:0000256" key="9">
    <source>
        <dbReference type="ARBA" id="ARBA00023163"/>
    </source>
</evidence>
<evidence type="ECO:0000256" key="14">
    <source>
        <dbReference type="ARBA" id="ARBA00049947"/>
    </source>
</evidence>
<keyword evidence="9" id="KW-0804">Transcription</keyword>
<keyword evidence="16" id="KW-1185">Reference proteome</keyword>
<keyword evidence="5" id="KW-0963">Cytoplasm</keyword>
<feature type="domain" description="NR LBD" evidence="15">
    <location>
        <begin position="215"/>
        <end position="476"/>
    </location>
</feature>
<name>A0A8B7Q7C7_HIPAR</name>
<evidence type="ECO:0000256" key="10">
    <source>
        <dbReference type="ARBA" id="ARBA00023170"/>
    </source>
</evidence>
<evidence type="ECO:0000256" key="12">
    <source>
        <dbReference type="ARBA" id="ARBA00032987"/>
    </source>
</evidence>
<comment type="similarity">
    <text evidence="3">Belongs to the nuclear hormone receptor family. NR0 subfamily.</text>
</comment>
<dbReference type="AlphaFoldDB" id="A0A8B7Q7C7"/>
<dbReference type="Gene3D" id="1.10.565.10">
    <property type="entry name" value="Retinoid X Receptor"/>
    <property type="match status" value="1"/>
</dbReference>
<dbReference type="GO" id="GO:0007283">
    <property type="term" value="P:spermatogenesis"/>
    <property type="evidence" value="ECO:0007669"/>
    <property type="project" value="TreeGrafter"/>
</dbReference>
<dbReference type="GO" id="GO:0003714">
    <property type="term" value="F:transcription corepressor activity"/>
    <property type="evidence" value="ECO:0007669"/>
    <property type="project" value="TreeGrafter"/>
</dbReference>
<dbReference type="GeneID" id="109374422"/>
<keyword evidence="7" id="KW-0677">Repeat</keyword>
<evidence type="ECO:0000256" key="3">
    <source>
        <dbReference type="ARBA" id="ARBA00006647"/>
    </source>
</evidence>
<protein>
    <recommendedName>
        <fullName evidence="4">Nuclear receptor subfamily 0 group B member 1</fullName>
    </recommendedName>
    <alternativeName>
        <fullName evidence="12">Nuclear receptor DAX-1</fullName>
    </alternativeName>
</protein>
<dbReference type="Proteomes" id="UP000694851">
    <property type="component" value="Unplaced"/>
</dbReference>
<reference evidence="17" key="1">
    <citation type="submission" date="2025-08" db="UniProtKB">
        <authorList>
            <consortium name="RefSeq"/>
        </authorList>
    </citation>
    <scope>IDENTIFICATION</scope>
    <source>
        <tissue evidence="17">Muscle</tissue>
    </source>
</reference>
<evidence type="ECO:0000256" key="6">
    <source>
        <dbReference type="ARBA" id="ARBA00022491"/>
    </source>
</evidence>
<dbReference type="InterPro" id="IPR000536">
    <property type="entry name" value="Nucl_hrmn_rcpt_lig-bd"/>
</dbReference>
<organism evidence="16 17">
    <name type="scientific">Hipposideros armiger</name>
    <name type="common">Great Himalayan leaf-nosed bat</name>
    <dbReference type="NCBI Taxonomy" id="186990"/>
    <lineage>
        <taxon>Eukaryota</taxon>
        <taxon>Metazoa</taxon>
        <taxon>Chordata</taxon>
        <taxon>Craniata</taxon>
        <taxon>Vertebrata</taxon>
        <taxon>Euteleostomi</taxon>
        <taxon>Mammalia</taxon>
        <taxon>Eutheria</taxon>
        <taxon>Laurasiatheria</taxon>
        <taxon>Chiroptera</taxon>
        <taxon>Yinpterochiroptera</taxon>
        <taxon>Rhinolophoidea</taxon>
        <taxon>Hipposideridae</taxon>
        <taxon>Hipposideros</taxon>
    </lineage>
</organism>